<dbReference type="Proteomes" id="UP000015106">
    <property type="component" value="Chromosome 6"/>
</dbReference>
<name>A0A8R7QUT7_TRIUA</name>
<evidence type="ECO:0000313" key="2">
    <source>
        <dbReference type="EnsemblPlants" id="TuG1812G0600002963.01.T03"/>
    </source>
</evidence>
<sequence length="105" mass="11390">RRLFSAAGHRSQWQLLPADQVRSHRTLIPSSCETICLLPLLKSEVLADPDRKNHAQPPHSAAPVSPTPAAPPILLISPIRVQRVFHGSVGRAMKSGPHSDDGLKV</sequence>
<proteinExistence type="predicted"/>
<dbReference type="AlphaFoldDB" id="A0A8R7QUT7"/>
<evidence type="ECO:0000313" key="3">
    <source>
        <dbReference type="Proteomes" id="UP000015106"/>
    </source>
</evidence>
<evidence type="ECO:0000256" key="1">
    <source>
        <dbReference type="SAM" id="MobiDB-lite"/>
    </source>
</evidence>
<reference evidence="3" key="1">
    <citation type="journal article" date="2013" name="Nature">
        <title>Draft genome of the wheat A-genome progenitor Triticum urartu.</title>
        <authorList>
            <person name="Ling H.Q."/>
            <person name="Zhao S."/>
            <person name="Liu D."/>
            <person name="Wang J."/>
            <person name="Sun H."/>
            <person name="Zhang C."/>
            <person name="Fan H."/>
            <person name="Li D."/>
            <person name="Dong L."/>
            <person name="Tao Y."/>
            <person name="Gao C."/>
            <person name="Wu H."/>
            <person name="Li Y."/>
            <person name="Cui Y."/>
            <person name="Guo X."/>
            <person name="Zheng S."/>
            <person name="Wang B."/>
            <person name="Yu K."/>
            <person name="Liang Q."/>
            <person name="Yang W."/>
            <person name="Lou X."/>
            <person name="Chen J."/>
            <person name="Feng M."/>
            <person name="Jian J."/>
            <person name="Zhang X."/>
            <person name="Luo G."/>
            <person name="Jiang Y."/>
            <person name="Liu J."/>
            <person name="Wang Z."/>
            <person name="Sha Y."/>
            <person name="Zhang B."/>
            <person name="Wu H."/>
            <person name="Tang D."/>
            <person name="Shen Q."/>
            <person name="Xue P."/>
            <person name="Zou S."/>
            <person name="Wang X."/>
            <person name="Liu X."/>
            <person name="Wang F."/>
            <person name="Yang Y."/>
            <person name="An X."/>
            <person name="Dong Z."/>
            <person name="Zhang K."/>
            <person name="Zhang X."/>
            <person name="Luo M.C."/>
            <person name="Dvorak J."/>
            <person name="Tong Y."/>
            <person name="Wang J."/>
            <person name="Yang H."/>
            <person name="Li Z."/>
            <person name="Wang D."/>
            <person name="Zhang A."/>
            <person name="Wang J."/>
        </authorList>
    </citation>
    <scope>NUCLEOTIDE SEQUENCE</scope>
    <source>
        <strain evidence="3">cv. G1812</strain>
    </source>
</reference>
<dbReference type="Gramene" id="TuG1812G0600002963.01.T03">
    <property type="protein sequence ID" value="TuG1812G0600002963.01.T03"/>
    <property type="gene ID" value="TuG1812G0600002963.01"/>
</dbReference>
<organism evidence="2 3">
    <name type="scientific">Triticum urartu</name>
    <name type="common">Red wild einkorn</name>
    <name type="synonym">Crithodium urartu</name>
    <dbReference type="NCBI Taxonomy" id="4572"/>
    <lineage>
        <taxon>Eukaryota</taxon>
        <taxon>Viridiplantae</taxon>
        <taxon>Streptophyta</taxon>
        <taxon>Embryophyta</taxon>
        <taxon>Tracheophyta</taxon>
        <taxon>Spermatophyta</taxon>
        <taxon>Magnoliopsida</taxon>
        <taxon>Liliopsida</taxon>
        <taxon>Poales</taxon>
        <taxon>Poaceae</taxon>
        <taxon>BOP clade</taxon>
        <taxon>Pooideae</taxon>
        <taxon>Triticodae</taxon>
        <taxon>Triticeae</taxon>
        <taxon>Triticinae</taxon>
        <taxon>Triticum</taxon>
    </lineage>
</organism>
<dbReference type="EnsemblPlants" id="TuG1812G0600002963.01.T03">
    <property type="protein sequence ID" value="TuG1812G0600002963.01.T03"/>
    <property type="gene ID" value="TuG1812G0600002963.01"/>
</dbReference>
<feature type="region of interest" description="Disordered" evidence="1">
    <location>
        <begin position="48"/>
        <end position="69"/>
    </location>
</feature>
<accession>A0A8R7QUT7</accession>
<reference evidence="2" key="2">
    <citation type="submission" date="2018-03" db="EMBL/GenBank/DDBJ databases">
        <title>The Triticum urartu genome reveals the dynamic nature of wheat genome evolution.</title>
        <authorList>
            <person name="Ling H."/>
            <person name="Ma B."/>
            <person name="Shi X."/>
            <person name="Liu H."/>
            <person name="Dong L."/>
            <person name="Sun H."/>
            <person name="Cao Y."/>
            <person name="Gao Q."/>
            <person name="Zheng S."/>
            <person name="Li Y."/>
            <person name="Yu Y."/>
            <person name="Du H."/>
            <person name="Qi M."/>
            <person name="Li Y."/>
            <person name="Yu H."/>
            <person name="Cui Y."/>
            <person name="Wang N."/>
            <person name="Chen C."/>
            <person name="Wu H."/>
            <person name="Zhao Y."/>
            <person name="Zhang J."/>
            <person name="Li Y."/>
            <person name="Zhou W."/>
            <person name="Zhang B."/>
            <person name="Hu W."/>
            <person name="Eijk M."/>
            <person name="Tang J."/>
            <person name="Witsenboer H."/>
            <person name="Zhao S."/>
            <person name="Li Z."/>
            <person name="Zhang A."/>
            <person name="Wang D."/>
            <person name="Liang C."/>
        </authorList>
    </citation>
    <scope>NUCLEOTIDE SEQUENCE [LARGE SCALE GENOMIC DNA]</scope>
    <source>
        <strain evidence="2">cv. G1812</strain>
    </source>
</reference>
<reference evidence="2" key="3">
    <citation type="submission" date="2022-06" db="UniProtKB">
        <authorList>
            <consortium name="EnsemblPlants"/>
        </authorList>
    </citation>
    <scope>IDENTIFICATION</scope>
</reference>
<keyword evidence="3" id="KW-1185">Reference proteome</keyword>
<protein>
    <submittedName>
        <fullName evidence="2">Uncharacterized protein</fullName>
    </submittedName>
</protein>